<evidence type="ECO:0000313" key="2">
    <source>
        <dbReference type="Proteomes" id="UP000827986"/>
    </source>
</evidence>
<protein>
    <submittedName>
        <fullName evidence="1">Uncharacterized protein</fullName>
    </submittedName>
</protein>
<evidence type="ECO:0000313" key="1">
    <source>
        <dbReference type="EMBL" id="KAH1183493.1"/>
    </source>
</evidence>
<proteinExistence type="predicted"/>
<dbReference type="AlphaFoldDB" id="A0A9D4B6W6"/>
<accession>A0A9D4B6W6</accession>
<keyword evidence="2" id="KW-1185">Reference proteome</keyword>
<reference evidence="1" key="1">
    <citation type="submission" date="2021-09" db="EMBL/GenBank/DDBJ databases">
        <title>The genome of Mauremys mutica provides insights into the evolution of semi-aquatic lifestyle.</title>
        <authorList>
            <person name="Gong S."/>
            <person name="Gao Y."/>
        </authorList>
    </citation>
    <scope>NUCLEOTIDE SEQUENCE</scope>
    <source>
        <strain evidence="1">MM-2020</strain>
        <tissue evidence="1">Muscle</tissue>
    </source>
</reference>
<dbReference type="Proteomes" id="UP000827986">
    <property type="component" value="Unassembled WGS sequence"/>
</dbReference>
<comment type="caution">
    <text evidence="1">The sequence shown here is derived from an EMBL/GenBank/DDBJ whole genome shotgun (WGS) entry which is preliminary data.</text>
</comment>
<gene>
    <name evidence="1" type="ORF">KIL84_014109</name>
</gene>
<organism evidence="1 2">
    <name type="scientific">Mauremys mutica</name>
    <name type="common">yellowpond turtle</name>
    <dbReference type="NCBI Taxonomy" id="74926"/>
    <lineage>
        <taxon>Eukaryota</taxon>
        <taxon>Metazoa</taxon>
        <taxon>Chordata</taxon>
        <taxon>Craniata</taxon>
        <taxon>Vertebrata</taxon>
        <taxon>Euteleostomi</taxon>
        <taxon>Archelosauria</taxon>
        <taxon>Testudinata</taxon>
        <taxon>Testudines</taxon>
        <taxon>Cryptodira</taxon>
        <taxon>Durocryptodira</taxon>
        <taxon>Testudinoidea</taxon>
        <taxon>Geoemydidae</taxon>
        <taxon>Geoemydinae</taxon>
        <taxon>Mauremys</taxon>
    </lineage>
</organism>
<dbReference type="EMBL" id="JAHDVG010000465">
    <property type="protein sequence ID" value="KAH1183493.1"/>
    <property type="molecule type" value="Genomic_DNA"/>
</dbReference>
<name>A0A9D4B6W6_9SAUR</name>
<sequence>MASLPTLPSPCQREAGFPLGSVWGRCGGEESSLRCAWSLCVLDVPLHWRSLSSPAEGKERIFSPVTMARAHFVSARREISAYCMKPPPSPVGNYRQSREIRSALHTAFHLSVLSGSVVRLLSQRKLWTRNRTVEK</sequence>